<reference evidence="2" key="1">
    <citation type="submission" date="2023-10" db="EMBL/GenBank/DDBJ databases">
        <authorList>
            <person name="Chen Y."/>
            <person name="Shah S."/>
            <person name="Dougan E. K."/>
            <person name="Thang M."/>
            <person name="Chan C."/>
        </authorList>
    </citation>
    <scope>NUCLEOTIDE SEQUENCE [LARGE SCALE GENOMIC DNA]</scope>
</reference>
<dbReference type="EMBL" id="CAUYUJ010017218">
    <property type="protein sequence ID" value="CAK0872916.1"/>
    <property type="molecule type" value="Genomic_DNA"/>
</dbReference>
<evidence type="ECO:0008006" key="4">
    <source>
        <dbReference type="Google" id="ProtNLM"/>
    </source>
</evidence>
<organism evidence="2 3">
    <name type="scientific">Prorocentrum cordatum</name>
    <dbReference type="NCBI Taxonomy" id="2364126"/>
    <lineage>
        <taxon>Eukaryota</taxon>
        <taxon>Sar</taxon>
        <taxon>Alveolata</taxon>
        <taxon>Dinophyceae</taxon>
        <taxon>Prorocentrales</taxon>
        <taxon>Prorocentraceae</taxon>
        <taxon>Prorocentrum</taxon>
    </lineage>
</organism>
<feature type="signal peptide" evidence="1">
    <location>
        <begin position="1"/>
        <end position="18"/>
    </location>
</feature>
<comment type="caution">
    <text evidence="2">The sequence shown here is derived from an EMBL/GenBank/DDBJ whole genome shotgun (WGS) entry which is preliminary data.</text>
</comment>
<gene>
    <name evidence="2" type="ORF">PCOR1329_LOCUS58250</name>
</gene>
<evidence type="ECO:0000313" key="2">
    <source>
        <dbReference type="EMBL" id="CAK0872916.1"/>
    </source>
</evidence>
<keyword evidence="1" id="KW-0732">Signal</keyword>
<name>A0ABN9VKV6_9DINO</name>
<accession>A0ABN9VKV6</accession>
<proteinExistence type="predicted"/>
<keyword evidence="3" id="KW-1185">Reference proteome</keyword>
<dbReference type="Proteomes" id="UP001189429">
    <property type="component" value="Unassembled WGS sequence"/>
</dbReference>
<feature type="chain" id="PRO_5046222103" description="Dolichyl-diphosphooligosaccharide--protein glycosyltransferase subunit 2" evidence="1">
    <location>
        <begin position="19"/>
        <end position="244"/>
    </location>
</feature>
<sequence>MAGRHALVAASLLGVAAGIATVTVKDTGSRSIVKDVDGNVTHSLIICNAYANPKALEVYSLTKQMKLTVEPLAYKGCREMSLDLEEGERLDFKAGGLSVGTFHCTGLPRTSAKLLLVPHRHSISALAASFASHAYSDSPGSAQLAVVDAYSGSAAGGVQIHQGRKRSKGGEEVLKPGTVVALTSGEYQVELADGEDKALITVPVTVGAETKHVALRVGVEGSYSQELVVFPNAKAAIIHSGSTR</sequence>
<evidence type="ECO:0000256" key="1">
    <source>
        <dbReference type="SAM" id="SignalP"/>
    </source>
</evidence>
<feature type="non-terminal residue" evidence="2">
    <location>
        <position position="244"/>
    </location>
</feature>
<evidence type="ECO:0000313" key="3">
    <source>
        <dbReference type="Proteomes" id="UP001189429"/>
    </source>
</evidence>
<protein>
    <recommendedName>
        <fullName evidence="4">Dolichyl-diphosphooligosaccharide--protein glycosyltransferase subunit 2</fullName>
    </recommendedName>
</protein>